<feature type="transmembrane region" description="Helical" evidence="1">
    <location>
        <begin position="12"/>
        <end position="31"/>
    </location>
</feature>
<evidence type="ECO:0000313" key="2">
    <source>
        <dbReference type="EMBL" id="MDU0356078.1"/>
    </source>
</evidence>
<dbReference type="InterPro" id="IPR012902">
    <property type="entry name" value="N_methyl_site"/>
</dbReference>
<dbReference type="EMBL" id="JAWDIO010000002">
    <property type="protein sequence ID" value="MDU0356078.1"/>
    <property type="molecule type" value="Genomic_DNA"/>
</dbReference>
<protein>
    <submittedName>
        <fullName evidence="2">Prepilin-type N-terminal cleavage/methylation domain-containing protein</fullName>
    </submittedName>
</protein>
<dbReference type="Proteomes" id="UP001247805">
    <property type="component" value="Unassembled WGS sequence"/>
</dbReference>
<keyword evidence="1" id="KW-0472">Membrane</keyword>
<organism evidence="2 3">
    <name type="scientific">Paraglaciecola aquimarina</name>
    <dbReference type="NCBI Taxonomy" id="1235557"/>
    <lineage>
        <taxon>Bacteria</taxon>
        <taxon>Pseudomonadati</taxon>
        <taxon>Pseudomonadota</taxon>
        <taxon>Gammaproteobacteria</taxon>
        <taxon>Alteromonadales</taxon>
        <taxon>Alteromonadaceae</taxon>
        <taxon>Paraglaciecola</taxon>
    </lineage>
</organism>
<accession>A0ABU3T1J5</accession>
<evidence type="ECO:0000313" key="3">
    <source>
        <dbReference type="Proteomes" id="UP001247805"/>
    </source>
</evidence>
<evidence type="ECO:0000256" key="1">
    <source>
        <dbReference type="SAM" id="Phobius"/>
    </source>
</evidence>
<sequence length="192" mass="21268">MYSNKSEGFTLVEVLVASAVIMLGVTGYVSLQSEYVIADRNLNLRNLASQLATDKIQDLRFFECLMTTQGMYSFNDISSNTGGKIAPGRKNVVLSLSEGDTHEFDVYWQVIDLYYVDSDLDNIADTWVSSGNVLMPTDLPLYADMKTVTVNLSWKNAENQSQTLSVLGHIAPVQQSNTFQVLHRATSINSVP</sequence>
<keyword evidence="1" id="KW-1133">Transmembrane helix</keyword>
<reference evidence="2 3" key="1">
    <citation type="submission" date="2023-10" db="EMBL/GenBank/DDBJ databases">
        <title>Glaciecola aquimarina strain GGW-M5 nov., isolated from a coastal seawater.</title>
        <authorList>
            <person name="Bayburt H."/>
            <person name="Kim J.M."/>
            <person name="Choi B.J."/>
            <person name="Jeon C.O."/>
        </authorList>
    </citation>
    <scope>NUCLEOTIDE SEQUENCE [LARGE SCALE GENOMIC DNA]</scope>
    <source>
        <strain evidence="2 3">KCTC 32108</strain>
    </source>
</reference>
<proteinExistence type="predicted"/>
<comment type="caution">
    <text evidence="2">The sequence shown here is derived from an EMBL/GenBank/DDBJ whole genome shotgun (WGS) entry which is preliminary data.</text>
</comment>
<name>A0ABU3T1J5_9ALTE</name>
<dbReference type="Pfam" id="PF07963">
    <property type="entry name" value="N_methyl"/>
    <property type="match status" value="1"/>
</dbReference>
<keyword evidence="3" id="KW-1185">Reference proteome</keyword>
<dbReference type="RefSeq" id="WP_316027586.1">
    <property type="nucleotide sequence ID" value="NZ_JAWDIO010000002.1"/>
</dbReference>
<keyword evidence="1" id="KW-0812">Transmembrane</keyword>
<gene>
    <name evidence="2" type="ORF">RS130_21235</name>
</gene>
<dbReference type="NCBIfam" id="TIGR02532">
    <property type="entry name" value="IV_pilin_GFxxxE"/>
    <property type="match status" value="1"/>
</dbReference>